<dbReference type="InterPro" id="IPR011009">
    <property type="entry name" value="Kinase-like_dom_sf"/>
</dbReference>
<keyword evidence="4" id="KW-0808">Transferase</keyword>
<evidence type="ECO:0000256" key="1">
    <source>
        <dbReference type="SAM" id="MobiDB-lite"/>
    </source>
</evidence>
<evidence type="ECO:0000313" key="4">
    <source>
        <dbReference type="RefSeq" id="XP_035826070.1"/>
    </source>
</evidence>
<feature type="region of interest" description="Disordered" evidence="1">
    <location>
        <begin position="306"/>
        <end position="334"/>
    </location>
</feature>
<dbReference type="InterPro" id="IPR008271">
    <property type="entry name" value="Ser/Thr_kinase_AS"/>
</dbReference>
<dbReference type="PROSITE" id="PS50011">
    <property type="entry name" value="PROTEIN_KINASE_DOM"/>
    <property type="match status" value="1"/>
</dbReference>
<dbReference type="CDD" id="cd00180">
    <property type="entry name" value="PKc"/>
    <property type="match status" value="1"/>
</dbReference>
<dbReference type="GeneID" id="118477816"/>
<sequence>MLGQSERPSPGNVFPDRNSPQGSAGFNQDMPVFSVSSPWTSGFGHQRMELLADRGNWEVIVAARARQPKVKRVLKKFLLFEDDDHTSRMWKWSSFKHELSFLQSLEHHNIVRVLAAFQCPSYLGIAMGYHPTDLSRGLLDVTYSEAESYTSQLTDVMCYLHGQRIIHGDLKLGNVLLDRAGVVKLCDFGHSQVIPQDTDKPNGWGGTNGYLPPELYDSQVHNAFKMDNYSLGILLWALFFGTAPCDNIDYLNEVDNGWFLKPQHTHCLQRLLTLTSTLRAHIWEIAGILKDEDTSERCVRKGSVCSLSSESSSDSAQANQSSPDNGSSVTERPESAAVWNQFLAPPPPHPQATSCYLLPQTAYPDNGDITTSLAPTWPPLHKDL</sequence>
<dbReference type="SUPFAM" id="SSF56112">
    <property type="entry name" value="Protein kinase-like (PK-like)"/>
    <property type="match status" value="1"/>
</dbReference>
<dbReference type="PROSITE" id="PS00108">
    <property type="entry name" value="PROTEIN_KINASE_ST"/>
    <property type="match status" value="1"/>
</dbReference>
<feature type="region of interest" description="Disordered" evidence="1">
    <location>
        <begin position="1"/>
        <end position="27"/>
    </location>
</feature>
<evidence type="ECO:0000313" key="3">
    <source>
        <dbReference type="Proteomes" id="UP000694888"/>
    </source>
</evidence>
<dbReference type="Gene3D" id="1.10.510.10">
    <property type="entry name" value="Transferase(Phosphotransferase) domain 1"/>
    <property type="match status" value="1"/>
</dbReference>
<evidence type="ECO:0000259" key="2">
    <source>
        <dbReference type="PROSITE" id="PS50011"/>
    </source>
</evidence>
<dbReference type="SMART" id="SM00220">
    <property type="entry name" value="S_TKc"/>
    <property type="match status" value="1"/>
</dbReference>
<dbReference type="RefSeq" id="XP_035826070.1">
    <property type="nucleotide sequence ID" value="XM_035970177.1"/>
</dbReference>
<dbReference type="PANTHER" id="PTHR24362:SF309">
    <property type="entry name" value="PROTEIN KINASE DOMAIN-CONTAINING PROTEIN"/>
    <property type="match status" value="1"/>
</dbReference>
<name>A0ABM1VUH8_APLCA</name>
<feature type="domain" description="Protein kinase" evidence="2">
    <location>
        <begin position="45"/>
        <end position="343"/>
    </location>
</feature>
<dbReference type="InterPro" id="IPR000719">
    <property type="entry name" value="Prot_kinase_dom"/>
</dbReference>
<protein>
    <submittedName>
        <fullName evidence="4">Probable serine/threonine-protein kinase CCRP1</fullName>
    </submittedName>
</protein>
<keyword evidence="4" id="KW-0418">Kinase</keyword>
<gene>
    <name evidence="4" type="primary">LOC118477816</name>
</gene>
<keyword evidence="3" id="KW-1185">Reference proteome</keyword>
<dbReference type="Pfam" id="PF00069">
    <property type="entry name" value="Pkinase"/>
    <property type="match status" value="1"/>
</dbReference>
<dbReference type="GO" id="GO:0016301">
    <property type="term" value="F:kinase activity"/>
    <property type="evidence" value="ECO:0007669"/>
    <property type="project" value="UniProtKB-KW"/>
</dbReference>
<feature type="compositionally biased region" description="Low complexity" evidence="1">
    <location>
        <begin position="306"/>
        <end position="322"/>
    </location>
</feature>
<dbReference type="PANTHER" id="PTHR24362">
    <property type="entry name" value="SERINE/THREONINE-PROTEIN KINASE NEK"/>
    <property type="match status" value="1"/>
</dbReference>
<organism evidence="3 4">
    <name type="scientific">Aplysia californica</name>
    <name type="common">California sea hare</name>
    <dbReference type="NCBI Taxonomy" id="6500"/>
    <lineage>
        <taxon>Eukaryota</taxon>
        <taxon>Metazoa</taxon>
        <taxon>Spiralia</taxon>
        <taxon>Lophotrochozoa</taxon>
        <taxon>Mollusca</taxon>
        <taxon>Gastropoda</taxon>
        <taxon>Heterobranchia</taxon>
        <taxon>Euthyneura</taxon>
        <taxon>Tectipleura</taxon>
        <taxon>Aplysiida</taxon>
        <taxon>Aplysioidea</taxon>
        <taxon>Aplysiidae</taxon>
        <taxon>Aplysia</taxon>
    </lineage>
</organism>
<reference evidence="4" key="1">
    <citation type="submission" date="2025-08" db="UniProtKB">
        <authorList>
            <consortium name="RefSeq"/>
        </authorList>
    </citation>
    <scope>IDENTIFICATION</scope>
</reference>
<dbReference type="Proteomes" id="UP000694888">
    <property type="component" value="Unplaced"/>
</dbReference>
<accession>A0ABM1VUH8</accession>
<proteinExistence type="predicted"/>